<sequence>VQSSLTAEQVCEAARGRPIFHDDGCPLNYTLFEVIKGGELERRISHREKMSSIVTGRWLDWDPNDCYLVFKRDQMPFCLDRVLPFADDVKVADPGSKTFTTSSFKLESGSKIVQYSKACERIFHALKPINEWSVDETLWFIGHELTRKPPYFYTLTFIPLKKSLKYKSKFFGYCLSFQNDAQRVGWLNAVLSCQDDQTAPTAPLLQI</sequence>
<organism evidence="1 2">
    <name type="scientific">Gnathostoma spinigerum</name>
    <dbReference type="NCBI Taxonomy" id="75299"/>
    <lineage>
        <taxon>Eukaryota</taxon>
        <taxon>Metazoa</taxon>
        <taxon>Ecdysozoa</taxon>
        <taxon>Nematoda</taxon>
        <taxon>Chromadorea</taxon>
        <taxon>Rhabditida</taxon>
        <taxon>Spirurina</taxon>
        <taxon>Gnathostomatomorpha</taxon>
        <taxon>Gnathostomatoidea</taxon>
        <taxon>Gnathostomatidae</taxon>
        <taxon>Gnathostoma</taxon>
    </lineage>
</organism>
<dbReference type="Proteomes" id="UP001608902">
    <property type="component" value="Unassembled WGS sequence"/>
</dbReference>
<evidence type="ECO:0000313" key="2">
    <source>
        <dbReference type="Proteomes" id="UP001608902"/>
    </source>
</evidence>
<protein>
    <submittedName>
        <fullName evidence="1">Uncharacterized protein</fullName>
    </submittedName>
</protein>
<evidence type="ECO:0000313" key="1">
    <source>
        <dbReference type="EMBL" id="MFH4983291.1"/>
    </source>
</evidence>
<dbReference type="EMBL" id="JBGFUD010011736">
    <property type="protein sequence ID" value="MFH4983291.1"/>
    <property type="molecule type" value="Genomic_DNA"/>
</dbReference>
<gene>
    <name evidence="1" type="ORF">AB6A40_010000</name>
</gene>
<dbReference type="AlphaFoldDB" id="A0ABD6F099"/>
<comment type="caution">
    <text evidence="1">The sequence shown here is derived from an EMBL/GenBank/DDBJ whole genome shotgun (WGS) entry which is preliminary data.</text>
</comment>
<reference evidence="1 2" key="1">
    <citation type="submission" date="2024-08" db="EMBL/GenBank/DDBJ databases">
        <title>Gnathostoma spinigerum genome.</title>
        <authorList>
            <person name="Gonzalez-Bertolin B."/>
            <person name="Monzon S."/>
            <person name="Zaballos A."/>
            <person name="Jimenez P."/>
            <person name="Dekumyoy P."/>
            <person name="Varona S."/>
            <person name="Cuesta I."/>
            <person name="Sumanam S."/>
            <person name="Adisakwattana P."/>
            <person name="Gasser R.B."/>
            <person name="Hernandez-Gonzalez A."/>
            <person name="Young N.D."/>
            <person name="Perteguer M.J."/>
        </authorList>
    </citation>
    <scope>NUCLEOTIDE SEQUENCE [LARGE SCALE GENOMIC DNA]</scope>
    <source>
        <strain evidence="1">AL3</strain>
        <tissue evidence="1">Liver</tissue>
    </source>
</reference>
<dbReference type="PANTHER" id="PTHR45899">
    <property type="entry name" value="RHO GTPASE ACTIVATING PROTEIN AT 15B, ISOFORM C"/>
    <property type="match status" value="1"/>
</dbReference>
<name>A0ABD6F099_9BILA</name>
<dbReference type="InterPro" id="IPR052227">
    <property type="entry name" value="Arf-Rho-GAP_ANK-PH_domain"/>
</dbReference>
<proteinExistence type="predicted"/>
<feature type="non-terminal residue" evidence="1">
    <location>
        <position position="1"/>
    </location>
</feature>
<keyword evidence="2" id="KW-1185">Reference proteome</keyword>
<dbReference type="PANTHER" id="PTHR45899:SF2">
    <property type="entry name" value="RHO GTPASE ACTIVATING PROTEIN AT 15B, ISOFORM C"/>
    <property type="match status" value="1"/>
</dbReference>
<accession>A0ABD6F099</accession>